<evidence type="ECO:0000256" key="4">
    <source>
        <dbReference type="PROSITE-ProRule" id="PRU00182"/>
    </source>
</evidence>
<protein>
    <recommendedName>
        <fullName evidence="5">Pseudouridine synthase</fullName>
        <ecNumber evidence="5">5.4.99.-</ecNumber>
    </recommendedName>
</protein>
<dbReference type="RefSeq" id="WP_244718722.1">
    <property type="nucleotide sequence ID" value="NZ_CP095072.1"/>
</dbReference>
<dbReference type="PROSITE" id="PS01129">
    <property type="entry name" value="PSI_RLU"/>
    <property type="match status" value="1"/>
</dbReference>
<feature type="domain" description="Pseudouridine synthase RsuA/RluA-like" evidence="6">
    <location>
        <begin position="83"/>
        <end position="233"/>
    </location>
</feature>
<name>A0ABY4EWY0_9BACI</name>
<dbReference type="InterPro" id="IPR020103">
    <property type="entry name" value="PsdUridine_synth_cat_dom_sf"/>
</dbReference>
<comment type="catalytic activity">
    <reaction evidence="1 5">
        <text>a uridine in RNA = a pseudouridine in RNA</text>
        <dbReference type="Rhea" id="RHEA:48348"/>
        <dbReference type="Rhea" id="RHEA-COMP:12068"/>
        <dbReference type="Rhea" id="RHEA-COMP:12069"/>
        <dbReference type="ChEBI" id="CHEBI:65314"/>
        <dbReference type="ChEBI" id="CHEBI:65315"/>
    </reaction>
</comment>
<dbReference type="EMBL" id="CP095072">
    <property type="protein sequence ID" value="UOQ48342.1"/>
    <property type="molecule type" value="Genomic_DNA"/>
</dbReference>
<dbReference type="SUPFAM" id="SSF55120">
    <property type="entry name" value="Pseudouridine synthase"/>
    <property type="match status" value="1"/>
</dbReference>
<reference evidence="7 8" key="1">
    <citation type="submission" date="2022-04" db="EMBL/GenBank/DDBJ databases">
        <title>Gracilibacillus sp. isolated from saltern.</title>
        <authorList>
            <person name="Won M."/>
            <person name="Lee C.-M."/>
            <person name="Woen H.-Y."/>
            <person name="Kwon S.-W."/>
        </authorList>
    </citation>
    <scope>NUCLEOTIDE SEQUENCE [LARGE SCALE GENOMIC DNA]</scope>
    <source>
        <strain evidence="7 8">SSWR10-1</strain>
    </source>
</reference>
<dbReference type="InterPro" id="IPR006225">
    <property type="entry name" value="PsdUridine_synth_RluC/D"/>
</dbReference>
<organism evidence="7 8">
    <name type="scientific">Gracilibacillus caseinilyticus</name>
    <dbReference type="NCBI Taxonomy" id="2932256"/>
    <lineage>
        <taxon>Bacteria</taxon>
        <taxon>Bacillati</taxon>
        <taxon>Bacillota</taxon>
        <taxon>Bacilli</taxon>
        <taxon>Bacillales</taxon>
        <taxon>Bacillaceae</taxon>
        <taxon>Gracilibacillus</taxon>
    </lineage>
</organism>
<dbReference type="NCBIfam" id="TIGR00005">
    <property type="entry name" value="rluA_subfam"/>
    <property type="match status" value="1"/>
</dbReference>
<accession>A0ABY4EWY0</accession>
<dbReference type="Proteomes" id="UP000831782">
    <property type="component" value="Chromosome"/>
</dbReference>
<dbReference type="Pfam" id="PF00849">
    <property type="entry name" value="PseudoU_synth_2"/>
    <property type="match status" value="1"/>
</dbReference>
<comment type="similarity">
    <text evidence="2 5">Belongs to the pseudouridine synthase RluA family.</text>
</comment>
<dbReference type="CDD" id="cd00165">
    <property type="entry name" value="S4"/>
    <property type="match status" value="1"/>
</dbReference>
<evidence type="ECO:0000256" key="2">
    <source>
        <dbReference type="ARBA" id="ARBA00010876"/>
    </source>
</evidence>
<dbReference type="CDD" id="cd02869">
    <property type="entry name" value="PseudoU_synth_RluA_like"/>
    <property type="match status" value="1"/>
</dbReference>
<dbReference type="InterPro" id="IPR006224">
    <property type="entry name" value="PsdUridine_synth_RluA-like_CS"/>
</dbReference>
<dbReference type="InterPro" id="IPR006145">
    <property type="entry name" value="PsdUridine_synth_RsuA/RluA"/>
</dbReference>
<evidence type="ECO:0000259" key="6">
    <source>
        <dbReference type="Pfam" id="PF00849"/>
    </source>
</evidence>
<comment type="function">
    <text evidence="5">Responsible for synthesis of pseudouridine from uracil.</text>
</comment>
<evidence type="ECO:0000256" key="1">
    <source>
        <dbReference type="ARBA" id="ARBA00000073"/>
    </source>
</evidence>
<dbReference type="PROSITE" id="PS50889">
    <property type="entry name" value="S4"/>
    <property type="match status" value="1"/>
</dbReference>
<dbReference type="PANTHER" id="PTHR21600:SF44">
    <property type="entry name" value="RIBOSOMAL LARGE SUBUNIT PSEUDOURIDINE SYNTHASE D"/>
    <property type="match status" value="1"/>
</dbReference>
<dbReference type="SUPFAM" id="SSF55174">
    <property type="entry name" value="Alpha-L RNA-binding motif"/>
    <property type="match status" value="1"/>
</dbReference>
<dbReference type="PANTHER" id="PTHR21600">
    <property type="entry name" value="MITOCHONDRIAL RNA PSEUDOURIDINE SYNTHASE"/>
    <property type="match status" value="1"/>
</dbReference>
<gene>
    <name evidence="7" type="ORF">MUN88_20260</name>
</gene>
<proteinExistence type="inferred from homology"/>
<evidence type="ECO:0000256" key="5">
    <source>
        <dbReference type="RuleBase" id="RU362028"/>
    </source>
</evidence>
<evidence type="ECO:0000313" key="8">
    <source>
        <dbReference type="Proteomes" id="UP000831782"/>
    </source>
</evidence>
<dbReference type="EC" id="5.4.99.-" evidence="5"/>
<evidence type="ECO:0000313" key="7">
    <source>
        <dbReference type="EMBL" id="UOQ48342.1"/>
    </source>
</evidence>
<evidence type="ECO:0000256" key="3">
    <source>
        <dbReference type="ARBA" id="ARBA00023235"/>
    </source>
</evidence>
<dbReference type="InterPro" id="IPR050188">
    <property type="entry name" value="RluA_PseudoU_synthase"/>
</dbReference>
<dbReference type="InterPro" id="IPR036986">
    <property type="entry name" value="S4_RNA-bd_sf"/>
</dbReference>
<dbReference type="Gene3D" id="3.10.290.10">
    <property type="entry name" value="RNA-binding S4 domain"/>
    <property type="match status" value="1"/>
</dbReference>
<sequence>MTKQFNIESKTELLPFLIENMENKSRNAVKSILKRGQVYVNDQSITQHNYLLQPGATVSIQSNAVHKATSFDNMKLLYEDASLIVIDKASGLLSIATEKEKQMTAYKQLTQYVKTKDKQNRIFIVHRLDRDTSGVMVFAKSEKVKQQLQNNWKSLVVERTYVALVEGKVQSPKDTITSWLKESSGFKMYSSHKPGDGKEAITTYQLLKTGQEKSLVSIQLQTGRKNQIRVHMSDIGHPIVGDKKYGANINTIGRLGLHAQVLQLIHPITKKRLRFESPIPKEFKV</sequence>
<keyword evidence="8" id="KW-1185">Reference proteome</keyword>
<dbReference type="Gene3D" id="3.30.2350.10">
    <property type="entry name" value="Pseudouridine synthase"/>
    <property type="match status" value="1"/>
</dbReference>
<keyword evidence="4" id="KW-0694">RNA-binding</keyword>
<keyword evidence="3 5" id="KW-0413">Isomerase</keyword>